<comment type="caution">
    <text evidence="2">The sequence shown here is derived from an EMBL/GenBank/DDBJ whole genome shotgun (WGS) entry which is preliminary data.</text>
</comment>
<reference evidence="2" key="1">
    <citation type="submission" date="2022-10" db="EMBL/GenBank/DDBJ databases">
        <authorList>
            <person name="Chen Y."/>
            <person name="Dougan E. K."/>
            <person name="Chan C."/>
            <person name="Rhodes N."/>
            <person name="Thang M."/>
        </authorList>
    </citation>
    <scope>NUCLEOTIDE SEQUENCE</scope>
</reference>
<dbReference type="EMBL" id="CAMXCT010000047">
    <property type="protein sequence ID" value="CAI3973007.1"/>
    <property type="molecule type" value="Genomic_DNA"/>
</dbReference>
<feature type="compositionally biased region" description="Basic and acidic residues" evidence="1">
    <location>
        <begin position="63"/>
        <end position="89"/>
    </location>
</feature>
<dbReference type="Proteomes" id="UP001152797">
    <property type="component" value="Unassembled WGS sequence"/>
</dbReference>
<reference evidence="3" key="2">
    <citation type="submission" date="2024-04" db="EMBL/GenBank/DDBJ databases">
        <authorList>
            <person name="Chen Y."/>
            <person name="Shah S."/>
            <person name="Dougan E. K."/>
            <person name="Thang M."/>
            <person name="Chan C."/>
        </authorList>
    </citation>
    <scope>NUCLEOTIDE SEQUENCE [LARGE SCALE GENOMIC DNA]</scope>
</reference>
<evidence type="ECO:0000313" key="4">
    <source>
        <dbReference type="Proteomes" id="UP001152797"/>
    </source>
</evidence>
<keyword evidence="4" id="KW-1185">Reference proteome</keyword>
<evidence type="ECO:0000313" key="3">
    <source>
        <dbReference type="EMBL" id="CAL1126382.1"/>
    </source>
</evidence>
<feature type="region of interest" description="Disordered" evidence="1">
    <location>
        <begin position="226"/>
        <end position="268"/>
    </location>
</feature>
<feature type="region of interest" description="Disordered" evidence="1">
    <location>
        <begin position="54"/>
        <end position="184"/>
    </location>
</feature>
<name>A0A9P1BGK4_9DINO</name>
<feature type="compositionally biased region" description="Basic and acidic residues" evidence="1">
    <location>
        <begin position="104"/>
        <end position="117"/>
    </location>
</feature>
<evidence type="ECO:0000313" key="2">
    <source>
        <dbReference type="EMBL" id="CAI3973007.1"/>
    </source>
</evidence>
<sequence>MWQSRPRLRDHRGVSHLPQVASLPALPVPPTVHLYEHIHEHHHFVYRAPELPSQEVQEAAAAHPERTKRPKKERLARPERPQRPERKESEEAEMVIPRIVVEQVPDRPASESQEETHTAAPGVPCTDSAESFPRWKKDAQPKPKAIPKPAMDFLTVGERSREQLESRSSVASSRCVSRQSSPAAKVKLAKAAQAAEDDPLAMRLKLMEAETLWSDLRRDLRRHLRELPDSSKSKAKQKLMGRMVSGTSKDRARLEHQKAKEHEESRELVRHVEEELKACSRSRHKVLRMQELLRRRGVQFFR</sequence>
<feature type="compositionally biased region" description="Low complexity" evidence="1">
    <location>
        <begin position="166"/>
        <end position="184"/>
    </location>
</feature>
<proteinExistence type="predicted"/>
<feature type="compositionally biased region" description="Basic and acidic residues" evidence="1">
    <location>
        <begin position="248"/>
        <end position="268"/>
    </location>
</feature>
<dbReference type="EMBL" id="CAMXCT020000047">
    <property type="protein sequence ID" value="CAL1126382.1"/>
    <property type="molecule type" value="Genomic_DNA"/>
</dbReference>
<organism evidence="2">
    <name type="scientific">Cladocopium goreaui</name>
    <dbReference type="NCBI Taxonomy" id="2562237"/>
    <lineage>
        <taxon>Eukaryota</taxon>
        <taxon>Sar</taxon>
        <taxon>Alveolata</taxon>
        <taxon>Dinophyceae</taxon>
        <taxon>Suessiales</taxon>
        <taxon>Symbiodiniaceae</taxon>
        <taxon>Cladocopium</taxon>
    </lineage>
</organism>
<dbReference type="OrthoDB" id="437667at2759"/>
<protein>
    <submittedName>
        <fullName evidence="2">Uncharacterized protein</fullName>
    </submittedName>
</protein>
<dbReference type="EMBL" id="CAMXCT030000047">
    <property type="protein sequence ID" value="CAL4760319.1"/>
    <property type="molecule type" value="Genomic_DNA"/>
</dbReference>
<gene>
    <name evidence="2" type="ORF">C1SCF055_LOCUS1538</name>
</gene>
<accession>A0A9P1BGK4</accession>
<dbReference type="AlphaFoldDB" id="A0A9P1BGK4"/>
<evidence type="ECO:0000256" key="1">
    <source>
        <dbReference type="SAM" id="MobiDB-lite"/>
    </source>
</evidence>